<protein>
    <submittedName>
        <fullName evidence="1">Uncharacterized protein</fullName>
    </submittedName>
</protein>
<reference evidence="1 2" key="1">
    <citation type="journal article" date="2016" name="Nat. Commun.">
        <title>Thousands of microbial genomes shed light on interconnected biogeochemical processes in an aquifer system.</title>
        <authorList>
            <person name="Anantharaman K."/>
            <person name="Brown C.T."/>
            <person name="Hug L.A."/>
            <person name="Sharon I."/>
            <person name="Castelle C.J."/>
            <person name="Probst A.J."/>
            <person name="Thomas B.C."/>
            <person name="Singh A."/>
            <person name="Wilkins M.J."/>
            <person name="Karaoz U."/>
            <person name="Brodie E.L."/>
            <person name="Williams K.H."/>
            <person name="Hubbard S.S."/>
            <person name="Banfield J.F."/>
        </authorList>
    </citation>
    <scope>NUCLEOTIDE SEQUENCE [LARGE SCALE GENOMIC DNA]</scope>
</reference>
<name>A0A1G2HJT2_9BACT</name>
<organism evidence="1 2">
    <name type="scientific">Candidatus Staskawiczbacteria bacterium RIFCSPHIGHO2_01_FULL_34_27</name>
    <dbReference type="NCBI Taxonomy" id="1802199"/>
    <lineage>
        <taxon>Bacteria</taxon>
        <taxon>Candidatus Staskawicziibacteriota</taxon>
    </lineage>
</organism>
<comment type="caution">
    <text evidence="1">The sequence shown here is derived from an EMBL/GenBank/DDBJ whole genome shotgun (WGS) entry which is preliminary data.</text>
</comment>
<dbReference type="AlphaFoldDB" id="A0A1G2HJT2"/>
<dbReference type="Proteomes" id="UP000178991">
    <property type="component" value="Unassembled WGS sequence"/>
</dbReference>
<accession>A0A1G2HJT2</accession>
<evidence type="ECO:0000313" key="1">
    <source>
        <dbReference type="EMBL" id="OGZ62560.1"/>
    </source>
</evidence>
<gene>
    <name evidence="1" type="ORF">A2639_00565</name>
</gene>
<evidence type="ECO:0000313" key="2">
    <source>
        <dbReference type="Proteomes" id="UP000178991"/>
    </source>
</evidence>
<sequence length="94" mass="11029">MIKRECTESYKWFDYIPVIGILIYYSRTIIELTEKRRESIAELYKNPNETHKQTEDINTSDLFNVITFSSYHIACASLIEKFATGTSVLERIIN</sequence>
<dbReference type="EMBL" id="MHOL01000019">
    <property type="protein sequence ID" value="OGZ62560.1"/>
    <property type="molecule type" value="Genomic_DNA"/>
</dbReference>
<proteinExistence type="predicted"/>